<accession>A0A5C6RLW0</accession>
<sequence>MAYPHWNDKQVVKINRFCPSSKTCNVCGWINQDLNLSVRKWPCKNGHHLDRDENAAKNILNEG</sequence>
<evidence type="ECO:0000256" key="1">
    <source>
        <dbReference type="ARBA" id="ARBA00023125"/>
    </source>
</evidence>
<keyword evidence="1" id="KW-0238">DNA-binding</keyword>
<keyword evidence="4" id="KW-1185">Reference proteome</keyword>
<name>A0A5C6RLW0_9BACT</name>
<evidence type="ECO:0000259" key="2">
    <source>
        <dbReference type="Pfam" id="PF07282"/>
    </source>
</evidence>
<dbReference type="OrthoDB" id="1551477at2"/>
<dbReference type="GO" id="GO:0003677">
    <property type="term" value="F:DNA binding"/>
    <property type="evidence" value="ECO:0007669"/>
    <property type="project" value="UniProtKB-KW"/>
</dbReference>
<dbReference type="EMBL" id="VOOR01000017">
    <property type="protein sequence ID" value="TXB63316.1"/>
    <property type="molecule type" value="Genomic_DNA"/>
</dbReference>
<gene>
    <name evidence="3" type="ORF">FRY97_10075</name>
</gene>
<evidence type="ECO:0000313" key="4">
    <source>
        <dbReference type="Proteomes" id="UP000321580"/>
    </source>
</evidence>
<dbReference type="InterPro" id="IPR010095">
    <property type="entry name" value="Cas12f1-like_TNB"/>
</dbReference>
<comment type="caution">
    <text evidence="3">The sequence shown here is derived from an EMBL/GenBank/DDBJ whole genome shotgun (WGS) entry which is preliminary data.</text>
</comment>
<reference evidence="3 4" key="1">
    <citation type="submission" date="2019-08" db="EMBL/GenBank/DDBJ databases">
        <title>Genome of Phaeodactylibacter luteus.</title>
        <authorList>
            <person name="Bowman J.P."/>
        </authorList>
    </citation>
    <scope>NUCLEOTIDE SEQUENCE [LARGE SCALE GENOMIC DNA]</scope>
    <source>
        <strain evidence="3 4">KCTC 42180</strain>
    </source>
</reference>
<evidence type="ECO:0000313" key="3">
    <source>
        <dbReference type="EMBL" id="TXB63316.1"/>
    </source>
</evidence>
<feature type="domain" description="Cas12f1-like TNB" evidence="2">
    <location>
        <begin position="6"/>
        <end position="59"/>
    </location>
</feature>
<proteinExistence type="predicted"/>
<dbReference type="AlphaFoldDB" id="A0A5C6RLW0"/>
<protein>
    <submittedName>
        <fullName evidence="3">Transposase</fullName>
    </submittedName>
</protein>
<dbReference type="Pfam" id="PF07282">
    <property type="entry name" value="Cas12f1-like_TNB"/>
    <property type="match status" value="1"/>
</dbReference>
<dbReference type="Proteomes" id="UP000321580">
    <property type="component" value="Unassembled WGS sequence"/>
</dbReference>
<organism evidence="3 4">
    <name type="scientific">Phaeodactylibacter luteus</name>
    <dbReference type="NCBI Taxonomy" id="1564516"/>
    <lineage>
        <taxon>Bacteria</taxon>
        <taxon>Pseudomonadati</taxon>
        <taxon>Bacteroidota</taxon>
        <taxon>Saprospiria</taxon>
        <taxon>Saprospirales</taxon>
        <taxon>Haliscomenobacteraceae</taxon>
        <taxon>Phaeodactylibacter</taxon>
    </lineage>
</organism>